<evidence type="ECO:0000313" key="2">
    <source>
        <dbReference type="Proteomes" id="UP001057452"/>
    </source>
</evidence>
<dbReference type="EMBL" id="CM043806">
    <property type="protein sequence ID" value="KAI4812836.1"/>
    <property type="molecule type" value="Genomic_DNA"/>
</dbReference>
<comment type="caution">
    <text evidence="1">The sequence shown here is derived from an EMBL/GenBank/DDBJ whole genome shotgun (WGS) entry which is preliminary data.</text>
</comment>
<name>A0ACB9WI21_CHAAC</name>
<evidence type="ECO:0000313" key="1">
    <source>
        <dbReference type="EMBL" id="KAI4812836.1"/>
    </source>
</evidence>
<sequence>MALKPAADGPDSLSPGSATSRNPWWGRCPVQAASQGEVKLPKIAKQAQGRRGT</sequence>
<organism evidence="1 2">
    <name type="scientific">Chaenocephalus aceratus</name>
    <name type="common">Blackfin icefish</name>
    <name type="synonym">Chaenichthys aceratus</name>
    <dbReference type="NCBI Taxonomy" id="36190"/>
    <lineage>
        <taxon>Eukaryota</taxon>
        <taxon>Metazoa</taxon>
        <taxon>Chordata</taxon>
        <taxon>Craniata</taxon>
        <taxon>Vertebrata</taxon>
        <taxon>Euteleostomi</taxon>
        <taxon>Actinopterygii</taxon>
        <taxon>Neopterygii</taxon>
        <taxon>Teleostei</taxon>
        <taxon>Neoteleostei</taxon>
        <taxon>Acanthomorphata</taxon>
        <taxon>Eupercaria</taxon>
        <taxon>Perciformes</taxon>
        <taxon>Notothenioidei</taxon>
        <taxon>Channichthyidae</taxon>
        <taxon>Chaenocephalus</taxon>
    </lineage>
</organism>
<gene>
    <name evidence="1" type="ORF">KUCAC02_024203</name>
</gene>
<dbReference type="Proteomes" id="UP001057452">
    <property type="component" value="Chromosome 22"/>
</dbReference>
<protein>
    <submittedName>
        <fullName evidence="1">Uncharacterized protein</fullName>
    </submittedName>
</protein>
<proteinExistence type="predicted"/>
<keyword evidence="2" id="KW-1185">Reference proteome</keyword>
<reference evidence="1" key="1">
    <citation type="submission" date="2022-05" db="EMBL/GenBank/DDBJ databases">
        <title>Chromosome-level genome of Chaenocephalus aceratus.</title>
        <authorList>
            <person name="Park H."/>
        </authorList>
    </citation>
    <scope>NUCLEOTIDE SEQUENCE</scope>
    <source>
        <strain evidence="1">KU_202001</strain>
    </source>
</reference>
<accession>A0ACB9WI21</accession>